<feature type="region of interest" description="Disordered" evidence="1">
    <location>
        <begin position="31"/>
        <end position="60"/>
    </location>
</feature>
<dbReference type="EMBL" id="HG001664">
    <property type="protein sequence ID" value="CDF33978.1"/>
    <property type="molecule type" value="Genomic_DNA"/>
</dbReference>
<gene>
    <name evidence="2" type="ORF">CHC_T00002482001</name>
</gene>
<dbReference type="Proteomes" id="UP000012073">
    <property type="component" value="Unassembled WGS sequence"/>
</dbReference>
<evidence type="ECO:0000256" key="1">
    <source>
        <dbReference type="SAM" id="MobiDB-lite"/>
    </source>
</evidence>
<dbReference type="Gramene" id="CDF33978">
    <property type="protein sequence ID" value="CDF33978"/>
    <property type="gene ID" value="CHC_T00002482001"/>
</dbReference>
<reference evidence="3" key="1">
    <citation type="journal article" date="2013" name="Proc. Natl. Acad. Sci. U.S.A.">
        <title>Genome structure and metabolic features in the red seaweed Chondrus crispus shed light on evolution of the Archaeplastida.</title>
        <authorList>
            <person name="Collen J."/>
            <person name="Porcel B."/>
            <person name="Carre W."/>
            <person name="Ball S.G."/>
            <person name="Chaparro C."/>
            <person name="Tonon T."/>
            <person name="Barbeyron T."/>
            <person name="Michel G."/>
            <person name="Noel B."/>
            <person name="Valentin K."/>
            <person name="Elias M."/>
            <person name="Artiguenave F."/>
            <person name="Arun A."/>
            <person name="Aury J.M."/>
            <person name="Barbosa-Neto J.F."/>
            <person name="Bothwell J.H."/>
            <person name="Bouget F.Y."/>
            <person name="Brillet L."/>
            <person name="Cabello-Hurtado F."/>
            <person name="Capella-Gutierrez S."/>
            <person name="Charrier B."/>
            <person name="Cladiere L."/>
            <person name="Cock J.M."/>
            <person name="Coelho S.M."/>
            <person name="Colleoni C."/>
            <person name="Czjzek M."/>
            <person name="Da Silva C."/>
            <person name="Delage L."/>
            <person name="Denoeud F."/>
            <person name="Deschamps P."/>
            <person name="Dittami S.M."/>
            <person name="Gabaldon T."/>
            <person name="Gachon C.M."/>
            <person name="Groisillier A."/>
            <person name="Herve C."/>
            <person name="Jabbari K."/>
            <person name="Katinka M."/>
            <person name="Kloareg B."/>
            <person name="Kowalczyk N."/>
            <person name="Labadie K."/>
            <person name="Leblanc C."/>
            <person name="Lopez P.J."/>
            <person name="McLachlan D.H."/>
            <person name="Meslet-Cladiere L."/>
            <person name="Moustafa A."/>
            <person name="Nehr Z."/>
            <person name="Nyvall Collen P."/>
            <person name="Panaud O."/>
            <person name="Partensky F."/>
            <person name="Poulain J."/>
            <person name="Rensing S.A."/>
            <person name="Rousvoal S."/>
            <person name="Samson G."/>
            <person name="Symeonidi A."/>
            <person name="Weissenbach J."/>
            <person name="Zambounis A."/>
            <person name="Wincker P."/>
            <person name="Boyen C."/>
        </authorList>
    </citation>
    <scope>NUCLEOTIDE SEQUENCE [LARGE SCALE GENOMIC DNA]</scope>
    <source>
        <strain evidence="3">cv. Stackhouse</strain>
    </source>
</reference>
<name>R7Q874_CHOCR</name>
<dbReference type="RefSeq" id="XP_005713797.1">
    <property type="nucleotide sequence ID" value="XM_005713740.1"/>
</dbReference>
<evidence type="ECO:0000313" key="3">
    <source>
        <dbReference type="Proteomes" id="UP000012073"/>
    </source>
</evidence>
<keyword evidence="3" id="KW-1185">Reference proteome</keyword>
<dbReference type="AlphaFoldDB" id="R7Q874"/>
<organism evidence="2 3">
    <name type="scientific">Chondrus crispus</name>
    <name type="common">Carrageen Irish moss</name>
    <name type="synonym">Polymorpha crispa</name>
    <dbReference type="NCBI Taxonomy" id="2769"/>
    <lineage>
        <taxon>Eukaryota</taxon>
        <taxon>Rhodophyta</taxon>
        <taxon>Florideophyceae</taxon>
        <taxon>Rhodymeniophycidae</taxon>
        <taxon>Gigartinales</taxon>
        <taxon>Gigartinaceae</taxon>
        <taxon>Chondrus</taxon>
    </lineage>
</organism>
<sequence length="60" mass="6416">MSICTRCHVISLNSRPVNASLASRINASLASRRPRARMGSTPMHTVTRGRAAGEVPLDKG</sequence>
<evidence type="ECO:0000313" key="2">
    <source>
        <dbReference type="EMBL" id="CDF33978.1"/>
    </source>
</evidence>
<dbReference type="GeneID" id="17321512"/>
<dbReference type="KEGG" id="ccp:CHC_T00002482001"/>
<protein>
    <submittedName>
        <fullName evidence="2">Uncharacterized protein</fullName>
    </submittedName>
</protein>
<accession>R7Q874</accession>
<proteinExistence type="predicted"/>